<comment type="caution">
    <text evidence="2">The sequence shown here is derived from an EMBL/GenBank/DDBJ whole genome shotgun (WGS) entry which is preliminary data.</text>
</comment>
<sequence>MELLLKLFAEVVTDEDSDFNNEGNRPGDILEEKFSNNESFSEYETESDGDSGNEEVNNLEWFSSKLAYRGGKQNLVRIFVLFAIILCRVYLEQKGQGKM</sequence>
<dbReference type="OrthoDB" id="6779804at2759"/>
<protein>
    <submittedName>
        <fullName evidence="2">Uncharacterized protein</fullName>
    </submittedName>
</protein>
<evidence type="ECO:0000313" key="3">
    <source>
        <dbReference type="Proteomes" id="UP000499080"/>
    </source>
</evidence>
<reference evidence="2 3" key="1">
    <citation type="journal article" date="2019" name="Sci. Rep.">
        <title>Orb-weaving spider Araneus ventricosus genome elucidates the spidroin gene catalogue.</title>
        <authorList>
            <person name="Kono N."/>
            <person name="Nakamura H."/>
            <person name="Ohtoshi R."/>
            <person name="Moran D.A.P."/>
            <person name="Shinohara A."/>
            <person name="Yoshida Y."/>
            <person name="Fujiwara M."/>
            <person name="Mori M."/>
            <person name="Tomita M."/>
            <person name="Arakawa K."/>
        </authorList>
    </citation>
    <scope>NUCLEOTIDE SEQUENCE [LARGE SCALE GENOMIC DNA]</scope>
</reference>
<accession>A0A4Y2LA29</accession>
<evidence type="ECO:0000313" key="2">
    <source>
        <dbReference type="EMBL" id="GBN10436.1"/>
    </source>
</evidence>
<keyword evidence="1" id="KW-1133">Transmembrane helix</keyword>
<keyword evidence="1" id="KW-0472">Membrane</keyword>
<evidence type="ECO:0000256" key="1">
    <source>
        <dbReference type="SAM" id="Phobius"/>
    </source>
</evidence>
<name>A0A4Y2LA29_ARAVE</name>
<organism evidence="2 3">
    <name type="scientific">Araneus ventricosus</name>
    <name type="common">Orbweaver spider</name>
    <name type="synonym">Epeira ventricosa</name>
    <dbReference type="NCBI Taxonomy" id="182803"/>
    <lineage>
        <taxon>Eukaryota</taxon>
        <taxon>Metazoa</taxon>
        <taxon>Ecdysozoa</taxon>
        <taxon>Arthropoda</taxon>
        <taxon>Chelicerata</taxon>
        <taxon>Arachnida</taxon>
        <taxon>Araneae</taxon>
        <taxon>Araneomorphae</taxon>
        <taxon>Entelegynae</taxon>
        <taxon>Araneoidea</taxon>
        <taxon>Araneidae</taxon>
        <taxon>Araneus</taxon>
    </lineage>
</organism>
<dbReference type="AlphaFoldDB" id="A0A4Y2LA29"/>
<feature type="transmembrane region" description="Helical" evidence="1">
    <location>
        <begin position="74"/>
        <end position="91"/>
    </location>
</feature>
<dbReference type="Proteomes" id="UP000499080">
    <property type="component" value="Unassembled WGS sequence"/>
</dbReference>
<dbReference type="EMBL" id="BGPR01005464">
    <property type="protein sequence ID" value="GBN10436.1"/>
    <property type="molecule type" value="Genomic_DNA"/>
</dbReference>
<keyword evidence="3" id="KW-1185">Reference proteome</keyword>
<proteinExistence type="predicted"/>
<gene>
    <name evidence="2" type="ORF">AVEN_190786_1</name>
</gene>
<keyword evidence="1" id="KW-0812">Transmembrane</keyword>